<dbReference type="EMBL" id="MU004447">
    <property type="protein sequence ID" value="KAF2650682.1"/>
    <property type="molecule type" value="Genomic_DNA"/>
</dbReference>
<dbReference type="Proteomes" id="UP000799324">
    <property type="component" value="Unassembled WGS sequence"/>
</dbReference>
<dbReference type="Gene3D" id="1.25.40.20">
    <property type="entry name" value="Ankyrin repeat-containing domain"/>
    <property type="match status" value="1"/>
</dbReference>
<dbReference type="InterPro" id="IPR002110">
    <property type="entry name" value="Ankyrin_rpt"/>
</dbReference>
<dbReference type="SMART" id="SM00248">
    <property type="entry name" value="ANK"/>
    <property type="match status" value="4"/>
</dbReference>
<evidence type="ECO:0000256" key="3">
    <source>
        <dbReference type="PROSITE-ProRule" id="PRU00023"/>
    </source>
</evidence>
<keyword evidence="1" id="KW-0677">Repeat</keyword>
<dbReference type="Pfam" id="PF12796">
    <property type="entry name" value="Ank_2"/>
    <property type="match status" value="1"/>
</dbReference>
<dbReference type="AlphaFoldDB" id="A0A6A6ST04"/>
<dbReference type="PROSITE" id="PS50297">
    <property type="entry name" value="ANK_REP_REGION"/>
    <property type="match status" value="2"/>
</dbReference>
<evidence type="ECO:0000256" key="1">
    <source>
        <dbReference type="ARBA" id="ARBA00022737"/>
    </source>
</evidence>
<accession>A0A6A6ST04</accession>
<name>A0A6A6ST04_9PLEO</name>
<evidence type="ECO:0000256" key="2">
    <source>
        <dbReference type="ARBA" id="ARBA00023043"/>
    </source>
</evidence>
<gene>
    <name evidence="4" type="ORF">K491DRAFT_720543</name>
</gene>
<proteinExistence type="predicted"/>
<keyword evidence="5" id="KW-1185">Reference proteome</keyword>
<feature type="repeat" description="ANK" evidence="3">
    <location>
        <begin position="142"/>
        <end position="174"/>
    </location>
</feature>
<dbReference type="PANTHER" id="PTHR24198">
    <property type="entry name" value="ANKYRIN REPEAT AND PROTEIN KINASE DOMAIN-CONTAINING PROTEIN"/>
    <property type="match status" value="1"/>
</dbReference>
<dbReference type="PROSITE" id="PS50088">
    <property type="entry name" value="ANK_REPEAT"/>
    <property type="match status" value="2"/>
</dbReference>
<sequence>MSLNAVPLEVLYQVASLLSAADVSSLIRTSKLGHHRLARYFSQLATRYTLANPESLTNGLHYATVWHDKGGNGTVLEWAAATNCIATFTKLLDEPAIDFVQPDSYHVTLLHRLAGQGKVEFMEALMVRYRDCKMEPFSRDLSNLTPLHFAAGCARVDAVQMLVAHGADVDARDFHGNTPLHLAAVSGAVSVFSALVDAGASVDAEARWGWPPIDLASISNHTDAVEGLLLLGASAPSWRGRRHGLNEYLRLSPCPKEFYFEGLEFD</sequence>
<reference evidence="4" key="1">
    <citation type="journal article" date="2020" name="Stud. Mycol.">
        <title>101 Dothideomycetes genomes: a test case for predicting lifestyles and emergence of pathogens.</title>
        <authorList>
            <person name="Haridas S."/>
            <person name="Albert R."/>
            <person name="Binder M."/>
            <person name="Bloem J."/>
            <person name="Labutti K."/>
            <person name="Salamov A."/>
            <person name="Andreopoulos B."/>
            <person name="Baker S."/>
            <person name="Barry K."/>
            <person name="Bills G."/>
            <person name="Bluhm B."/>
            <person name="Cannon C."/>
            <person name="Castanera R."/>
            <person name="Culley D."/>
            <person name="Daum C."/>
            <person name="Ezra D."/>
            <person name="Gonzalez J."/>
            <person name="Henrissat B."/>
            <person name="Kuo A."/>
            <person name="Liang C."/>
            <person name="Lipzen A."/>
            <person name="Lutzoni F."/>
            <person name="Magnuson J."/>
            <person name="Mondo S."/>
            <person name="Nolan M."/>
            <person name="Ohm R."/>
            <person name="Pangilinan J."/>
            <person name="Park H.-J."/>
            <person name="Ramirez L."/>
            <person name="Alfaro M."/>
            <person name="Sun H."/>
            <person name="Tritt A."/>
            <person name="Yoshinaga Y."/>
            <person name="Zwiers L.-H."/>
            <person name="Turgeon B."/>
            <person name="Goodwin S."/>
            <person name="Spatafora J."/>
            <person name="Crous P."/>
            <person name="Grigoriev I."/>
        </authorList>
    </citation>
    <scope>NUCLEOTIDE SEQUENCE</scope>
    <source>
        <strain evidence="4">CBS 122681</strain>
    </source>
</reference>
<dbReference type="OrthoDB" id="1577640at2759"/>
<feature type="repeat" description="ANK" evidence="3">
    <location>
        <begin position="175"/>
        <end position="207"/>
    </location>
</feature>
<evidence type="ECO:0000313" key="4">
    <source>
        <dbReference type="EMBL" id="KAF2650682.1"/>
    </source>
</evidence>
<evidence type="ECO:0000313" key="5">
    <source>
        <dbReference type="Proteomes" id="UP000799324"/>
    </source>
</evidence>
<protein>
    <submittedName>
        <fullName evidence="4">Ankyrin</fullName>
    </submittedName>
</protein>
<dbReference type="InterPro" id="IPR036770">
    <property type="entry name" value="Ankyrin_rpt-contain_sf"/>
</dbReference>
<organism evidence="4 5">
    <name type="scientific">Lophiostoma macrostomum CBS 122681</name>
    <dbReference type="NCBI Taxonomy" id="1314788"/>
    <lineage>
        <taxon>Eukaryota</taxon>
        <taxon>Fungi</taxon>
        <taxon>Dikarya</taxon>
        <taxon>Ascomycota</taxon>
        <taxon>Pezizomycotina</taxon>
        <taxon>Dothideomycetes</taxon>
        <taxon>Pleosporomycetidae</taxon>
        <taxon>Pleosporales</taxon>
        <taxon>Lophiostomataceae</taxon>
        <taxon>Lophiostoma</taxon>
    </lineage>
</organism>
<dbReference type="SUPFAM" id="SSF48403">
    <property type="entry name" value="Ankyrin repeat"/>
    <property type="match status" value="1"/>
</dbReference>
<dbReference type="PANTHER" id="PTHR24198:SF165">
    <property type="entry name" value="ANKYRIN REPEAT-CONTAINING PROTEIN-RELATED"/>
    <property type="match status" value="1"/>
</dbReference>
<keyword evidence="2 3" id="KW-0040">ANK repeat</keyword>